<keyword evidence="10" id="KW-1185">Reference proteome</keyword>
<dbReference type="GO" id="GO:0016891">
    <property type="term" value="F:RNA endonuclease activity producing 5'-phosphomonoesters, hydrolytic mechanism"/>
    <property type="evidence" value="ECO:0007669"/>
    <property type="project" value="TreeGrafter"/>
</dbReference>
<evidence type="ECO:0000259" key="8">
    <source>
        <dbReference type="PROSITE" id="PS50035"/>
    </source>
</evidence>
<evidence type="ECO:0000256" key="2">
    <source>
        <dbReference type="ARBA" id="ARBA00008664"/>
    </source>
</evidence>
<evidence type="ECO:0000256" key="1">
    <source>
        <dbReference type="ARBA" id="ARBA00000798"/>
    </source>
</evidence>
<gene>
    <name evidence="9" type="ORF">SAMN05444363_2861</name>
</gene>
<dbReference type="GO" id="GO:0006793">
    <property type="term" value="P:phosphorus metabolic process"/>
    <property type="evidence" value="ECO:0007669"/>
    <property type="project" value="UniProtKB-ARBA"/>
</dbReference>
<comment type="similarity">
    <text evidence="2">Belongs to the phospholipase D family.</text>
</comment>
<keyword evidence="6" id="KW-0442">Lipid degradation</keyword>
<dbReference type="SMART" id="SM00155">
    <property type="entry name" value="PLDc"/>
    <property type="match status" value="2"/>
</dbReference>
<dbReference type="EMBL" id="FQZI01000007">
    <property type="protein sequence ID" value="SHJ17201.1"/>
    <property type="molecule type" value="Genomic_DNA"/>
</dbReference>
<dbReference type="STRING" id="415425.SAMN05444363_2861"/>
<reference evidence="10" key="1">
    <citation type="submission" date="2016-11" db="EMBL/GenBank/DDBJ databases">
        <authorList>
            <person name="Varghese N."/>
            <person name="Submissions S."/>
        </authorList>
    </citation>
    <scope>NUCLEOTIDE SEQUENCE [LARGE SCALE GENOMIC DNA]</scope>
    <source>
        <strain evidence="10">DSM 18829</strain>
    </source>
</reference>
<dbReference type="Proteomes" id="UP000184488">
    <property type="component" value="Unassembled WGS sequence"/>
</dbReference>
<comment type="catalytic activity">
    <reaction evidence="1">
        <text>a 1,2-diacyl-sn-glycero-3-phosphocholine + H2O = a 1,2-diacyl-sn-glycero-3-phosphate + choline + H(+)</text>
        <dbReference type="Rhea" id="RHEA:14445"/>
        <dbReference type="ChEBI" id="CHEBI:15354"/>
        <dbReference type="ChEBI" id="CHEBI:15377"/>
        <dbReference type="ChEBI" id="CHEBI:15378"/>
        <dbReference type="ChEBI" id="CHEBI:57643"/>
        <dbReference type="ChEBI" id="CHEBI:58608"/>
        <dbReference type="EC" id="3.1.4.4"/>
    </reaction>
</comment>
<dbReference type="Gene3D" id="3.30.870.10">
    <property type="entry name" value="Endonuclease Chain A"/>
    <property type="match status" value="2"/>
</dbReference>
<keyword evidence="7" id="KW-0443">Lipid metabolism</keyword>
<name>A0A1M6H4R4_9FLAO</name>
<evidence type="ECO:0000256" key="3">
    <source>
        <dbReference type="ARBA" id="ARBA00012027"/>
    </source>
</evidence>
<sequence length="547" mass="59819">MRKKLLLYILPLYFFTLIVNSQTTIREKNITTSYFSDKVELNFDSPTNIVNVLDAFSGEKLYYAKSNNSNASYSIPVSKPGQILVINYIENGIEKTSRLATQSLSTGEIKVYFNHTVSTSVAYPGNNATNLGNTLDDKLIEKINACTSTLDIAIYNSASPNSTSGIAGAINAAYARGVQVRVIYDGSTSSTMIPLLNAGIPKLASPTSSEYGIMHNKFVIFDANHADANIPLVWTGATNWTVVQIDGPDSNNVITFQDQAMALGYKLEFEEMWGSTTMTPNPTNSKFGPFKTDNTPHNYIVGGKAVESYFSPSDGTSSAIINCINTANSDINIATMLITRDDIANAIVDKYNSGITNINLLTDTQNPSGNDFNFIQSSIAPNHAVKDVVTGSIMHHKFVVIDNGNTSSDPQVLTGSHNWSSSAETRNDENTVVVHDANIANQYYQAFHYLYTLASGVLSVNNSTFNEKALTLYPNPTSSSITIKNSGEDDLENCSIVLYDFMGKKVYEKEIGYLVSETLDLSNHQSGVYILNLKSNDKVKSFKVIKQ</sequence>
<protein>
    <recommendedName>
        <fullName evidence="3">phospholipase D</fullName>
        <ecNumber evidence="3">3.1.4.4</ecNumber>
    </recommendedName>
</protein>
<evidence type="ECO:0000256" key="5">
    <source>
        <dbReference type="ARBA" id="ARBA00022801"/>
    </source>
</evidence>
<evidence type="ECO:0000256" key="7">
    <source>
        <dbReference type="ARBA" id="ARBA00023098"/>
    </source>
</evidence>
<dbReference type="EC" id="3.1.4.4" evidence="3"/>
<dbReference type="PANTHER" id="PTHR43856:SF1">
    <property type="entry name" value="MITOCHONDRIAL CARDIOLIPIN HYDROLASE"/>
    <property type="match status" value="1"/>
</dbReference>
<evidence type="ECO:0000256" key="4">
    <source>
        <dbReference type="ARBA" id="ARBA00022729"/>
    </source>
</evidence>
<dbReference type="Pfam" id="PF18962">
    <property type="entry name" value="Por_Secre_tail"/>
    <property type="match status" value="1"/>
</dbReference>
<dbReference type="PROSITE" id="PS50035">
    <property type="entry name" value="PLD"/>
    <property type="match status" value="1"/>
</dbReference>
<dbReference type="InterPro" id="IPR026444">
    <property type="entry name" value="Secre_tail"/>
</dbReference>
<dbReference type="PANTHER" id="PTHR43856">
    <property type="entry name" value="CARDIOLIPIN HYDROLASE"/>
    <property type="match status" value="1"/>
</dbReference>
<feature type="domain" description="PLD phosphodiesterase" evidence="8">
    <location>
        <begin position="390"/>
        <end position="423"/>
    </location>
</feature>
<evidence type="ECO:0000313" key="9">
    <source>
        <dbReference type="EMBL" id="SHJ17201.1"/>
    </source>
</evidence>
<dbReference type="Pfam" id="PF13091">
    <property type="entry name" value="PLDc_2"/>
    <property type="match status" value="2"/>
</dbReference>
<dbReference type="SUPFAM" id="SSF56024">
    <property type="entry name" value="Phospholipase D/nuclease"/>
    <property type="match status" value="2"/>
</dbReference>
<dbReference type="GO" id="GO:0016042">
    <property type="term" value="P:lipid catabolic process"/>
    <property type="evidence" value="ECO:0007669"/>
    <property type="project" value="UniProtKB-KW"/>
</dbReference>
<dbReference type="GO" id="GO:0004630">
    <property type="term" value="F:phospholipase D activity"/>
    <property type="evidence" value="ECO:0007669"/>
    <property type="project" value="UniProtKB-EC"/>
</dbReference>
<dbReference type="AlphaFoldDB" id="A0A1M6H4R4"/>
<dbReference type="InterPro" id="IPR051406">
    <property type="entry name" value="PLD_domain"/>
</dbReference>
<dbReference type="InterPro" id="IPR001736">
    <property type="entry name" value="PLipase_D/transphosphatidylase"/>
</dbReference>
<evidence type="ECO:0000256" key="6">
    <source>
        <dbReference type="ARBA" id="ARBA00022963"/>
    </source>
</evidence>
<dbReference type="NCBIfam" id="TIGR04183">
    <property type="entry name" value="Por_Secre_tail"/>
    <property type="match status" value="1"/>
</dbReference>
<dbReference type="RefSeq" id="WP_073312181.1">
    <property type="nucleotide sequence ID" value="NZ_FQZI01000007.1"/>
</dbReference>
<dbReference type="InterPro" id="IPR025202">
    <property type="entry name" value="PLD-like_dom"/>
</dbReference>
<keyword evidence="4" id="KW-0732">Signal</keyword>
<organism evidence="9 10">
    <name type="scientific">Flavobacterium terrae</name>
    <dbReference type="NCBI Taxonomy" id="415425"/>
    <lineage>
        <taxon>Bacteria</taxon>
        <taxon>Pseudomonadati</taxon>
        <taxon>Bacteroidota</taxon>
        <taxon>Flavobacteriia</taxon>
        <taxon>Flavobacteriales</taxon>
        <taxon>Flavobacteriaceae</taxon>
        <taxon>Flavobacterium</taxon>
    </lineage>
</organism>
<accession>A0A1M6H4R4</accession>
<keyword evidence="5" id="KW-0378">Hydrolase</keyword>
<evidence type="ECO:0000313" key="10">
    <source>
        <dbReference type="Proteomes" id="UP000184488"/>
    </source>
</evidence>
<dbReference type="OrthoDB" id="9762009at2"/>
<proteinExistence type="inferred from homology"/>